<accession>A0A3L6RHA9</accession>
<dbReference type="Gene3D" id="3.40.50.720">
    <property type="entry name" value="NAD(P)-binding Rossmann-like Domain"/>
    <property type="match status" value="1"/>
</dbReference>
<feature type="region of interest" description="Disordered" evidence="4">
    <location>
        <begin position="91"/>
        <end position="150"/>
    </location>
</feature>
<proteinExistence type="predicted"/>
<dbReference type="InterPro" id="IPR036291">
    <property type="entry name" value="NAD(P)-bd_dom_sf"/>
</dbReference>
<dbReference type="PANTHER" id="PTHR42683">
    <property type="entry name" value="ALDEHYDE REDUCTASE"/>
    <property type="match status" value="1"/>
</dbReference>
<feature type="domain" description="Alcohol dehydrogenase-like C-terminal" evidence="5">
    <location>
        <begin position="140"/>
        <end position="233"/>
    </location>
</feature>
<dbReference type="GO" id="GO:0016616">
    <property type="term" value="F:oxidoreductase activity, acting on the CH-OH group of donors, NAD or NADP as acceptor"/>
    <property type="evidence" value="ECO:0007669"/>
    <property type="project" value="InterPro"/>
</dbReference>
<dbReference type="AlphaFoldDB" id="A0A3L6RHA9"/>
<dbReference type="Proteomes" id="UP000275267">
    <property type="component" value="Unassembled WGS sequence"/>
</dbReference>
<evidence type="ECO:0000256" key="3">
    <source>
        <dbReference type="ARBA" id="ARBA00023002"/>
    </source>
</evidence>
<feature type="compositionally biased region" description="Basic and acidic residues" evidence="4">
    <location>
        <begin position="1"/>
        <end position="19"/>
    </location>
</feature>
<dbReference type="InterPro" id="IPR047109">
    <property type="entry name" value="CAD-like"/>
</dbReference>
<feature type="compositionally biased region" description="Low complexity" evidence="4">
    <location>
        <begin position="92"/>
        <end position="102"/>
    </location>
</feature>
<keyword evidence="3" id="KW-0560">Oxidoreductase</keyword>
<dbReference type="GO" id="GO:0046872">
    <property type="term" value="F:metal ion binding"/>
    <property type="evidence" value="ECO:0007669"/>
    <property type="project" value="UniProtKB-KW"/>
</dbReference>
<dbReference type="OrthoDB" id="1879366at2759"/>
<evidence type="ECO:0000313" key="7">
    <source>
        <dbReference type="Proteomes" id="UP000275267"/>
    </source>
</evidence>
<evidence type="ECO:0000256" key="1">
    <source>
        <dbReference type="ARBA" id="ARBA00022723"/>
    </source>
</evidence>
<dbReference type="Gene3D" id="3.90.180.10">
    <property type="entry name" value="Medium-chain alcohol dehydrogenases, catalytic domain"/>
    <property type="match status" value="1"/>
</dbReference>
<evidence type="ECO:0000256" key="4">
    <source>
        <dbReference type="SAM" id="MobiDB-lite"/>
    </source>
</evidence>
<feature type="region of interest" description="Disordered" evidence="4">
    <location>
        <begin position="1"/>
        <end position="21"/>
    </location>
</feature>
<name>A0A3L6RHA9_PANMI</name>
<keyword evidence="2" id="KW-0862">Zinc</keyword>
<dbReference type="SUPFAM" id="SSF51735">
    <property type="entry name" value="NAD(P)-binding Rossmann-fold domains"/>
    <property type="match status" value="1"/>
</dbReference>
<comment type="caution">
    <text evidence="6">The sequence shown here is derived from an EMBL/GenBank/DDBJ whole genome shotgun (WGS) entry which is preliminary data.</text>
</comment>
<gene>
    <name evidence="6" type="ORF">C2845_PM13G06190</name>
</gene>
<evidence type="ECO:0000256" key="2">
    <source>
        <dbReference type="ARBA" id="ARBA00022833"/>
    </source>
</evidence>
<keyword evidence="7" id="KW-1185">Reference proteome</keyword>
<protein>
    <recommendedName>
        <fullName evidence="5">Alcohol dehydrogenase-like C-terminal domain-containing protein</fullName>
    </recommendedName>
</protein>
<evidence type="ECO:0000259" key="5">
    <source>
        <dbReference type="Pfam" id="PF00107"/>
    </source>
</evidence>
<organism evidence="6 7">
    <name type="scientific">Panicum miliaceum</name>
    <name type="common">Proso millet</name>
    <name type="synonym">Broomcorn millet</name>
    <dbReference type="NCBI Taxonomy" id="4540"/>
    <lineage>
        <taxon>Eukaryota</taxon>
        <taxon>Viridiplantae</taxon>
        <taxon>Streptophyta</taxon>
        <taxon>Embryophyta</taxon>
        <taxon>Tracheophyta</taxon>
        <taxon>Spermatophyta</taxon>
        <taxon>Magnoliopsida</taxon>
        <taxon>Liliopsida</taxon>
        <taxon>Poales</taxon>
        <taxon>Poaceae</taxon>
        <taxon>PACMAD clade</taxon>
        <taxon>Panicoideae</taxon>
        <taxon>Panicodae</taxon>
        <taxon>Paniceae</taxon>
        <taxon>Panicinae</taxon>
        <taxon>Panicum</taxon>
        <taxon>Panicum sect. Panicum</taxon>
    </lineage>
</organism>
<evidence type="ECO:0000313" key="6">
    <source>
        <dbReference type="EMBL" id="RLN03773.1"/>
    </source>
</evidence>
<dbReference type="EMBL" id="PQIB02000008">
    <property type="protein sequence ID" value="RLN03773.1"/>
    <property type="molecule type" value="Genomic_DNA"/>
</dbReference>
<dbReference type="InterPro" id="IPR013149">
    <property type="entry name" value="ADH-like_C"/>
</dbReference>
<reference evidence="7" key="1">
    <citation type="journal article" date="2019" name="Nat. Commun.">
        <title>The genome of broomcorn millet.</title>
        <authorList>
            <person name="Zou C."/>
            <person name="Miki D."/>
            <person name="Li D."/>
            <person name="Tang Q."/>
            <person name="Xiao L."/>
            <person name="Rajput S."/>
            <person name="Deng P."/>
            <person name="Jia W."/>
            <person name="Huang R."/>
            <person name="Zhang M."/>
            <person name="Sun Y."/>
            <person name="Hu J."/>
            <person name="Fu X."/>
            <person name="Schnable P.S."/>
            <person name="Li F."/>
            <person name="Zhang H."/>
            <person name="Feng B."/>
            <person name="Zhu X."/>
            <person name="Liu R."/>
            <person name="Schnable J.C."/>
            <person name="Zhu J.-K."/>
            <person name="Zhang H."/>
        </authorList>
    </citation>
    <scope>NUCLEOTIDE SEQUENCE [LARGE SCALE GENOMIC DNA]</scope>
</reference>
<dbReference type="Pfam" id="PF00107">
    <property type="entry name" value="ADH_zinc_N"/>
    <property type="match status" value="1"/>
</dbReference>
<keyword evidence="1" id="KW-0479">Metal-binding</keyword>
<dbReference type="STRING" id="4540.A0A3L6RHA9"/>
<sequence length="239" mass="25151">MQARDRRIGHRGGRERGEVQARGPRASAWAAWWTRDSCRSCTAAPAASSLCRGVVWTYNSVDPRDGGAAATYGGYSSAVVVHERFVVRSGRRAAGPGRAAAVRGRHRVQPPEAPRAARAGEARRRGGAGGAGPRRRQVRQGARGGGDAVTVLSSSPAKRREALKRLGADAFVLSSDADEMKAAAGTMDGIINTVSANIPLTPLLSLLKPNGKMVLVGMPEKPLEIPPFDLILGKMLAAS</sequence>